<dbReference type="STRING" id="28743.ENSCVAP00000022625"/>
<dbReference type="Proteomes" id="UP000265020">
    <property type="component" value="Unassembled WGS sequence"/>
</dbReference>
<proteinExistence type="predicted"/>
<reference evidence="1" key="1">
    <citation type="submission" date="2025-08" db="UniProtKB">
        <authorList>
            <consortium name="Ensembl"/>
        </authorList>
    </citation>
    <scope>IDENTIFICATION</scope>
</reference>
<reference evidence="1" key="2">
    <citation type="submission" date="2025-09" db="UniProtKB">
        <authorList>
            <consortium name="Ensembl"/>
        </authorList>
    </citation>
    <scope>IDENTIFICATION</scope>
</reference>
<name>A0A3Q2GC92_CYPVA</name>
<dbReference type="GeneTree" id="ENSGT00390000001618"/>
<keyword evidence="2" id="KW-1185">Reference proteome</keyword>
<evidence type="ECO:0000313" key="2">
    <source>
        <dbReference type="Proteomes" id="UP000265020"/>
    </source>
</evidence>
<accession>A0A3Q2GC92</accession>
<dbReference type="OMA" id="VCCNILL"/>
<dbReference type="PANTHER" id="PTHR48424">
    <property type="entry name" value="DYNEIN LIGHT CHAIN-RELATED"/>
    <property type="match status" value="1"/>
</dbReference>
<organism evidence="1 2">
    <name type="scientific">Cyprinodon variegatus</name>
    <name type="common">Sheepshead minnow</name>
    <dbReference type="NCBI Taxonomy" id="28743"/>
    <lineage>
        <taxon>Eukaryota</taxon>
        <taxon>Metazoa</taxon>
        <taxon>Chordata</taxon>
        <taxon>Craniata</taxon>
        <taxon>Vertebrata</taxon>
        <taxon>Euteleostomi</taxon>
        <taxon>Actinopterygii</taxon>
        <taxon>Neopterygii</taxon>
        <taxon>Teleostei</taxon>
        <taxon>Neoteleostei</taxon>
        <taxon>Acanthomorphata</taxon>
        <taxon>Ovalentaria</taxon>
        <taxon>Atherinomorphae</taxon>
        <taxon>Cyprinodontiformes</taxon>
        <taxon>Cyprinodontidae</taxon>
        <taxon>Cyprinodon</taxon>
    </lineage>
</organism>
<evidence type="ECO:0000313" key="1">
    <source>
        <dbReference type="Ensembl" id="ENSCVAP00000022625.1"/>
    </source>
</evidence>
<dbReference type="AlphaFoldDB" id="A0A3Q2GC92"/>
<dbReference type="Ensembl" id="ENSCVAT00000008834.1">
    <property type="protein sequence ID" value="ENSCVAP00000022625.1"/>
    <property type="gene ID" value="ENSCVAG00000005435.1"/>
</dbReference>
<sequence>MLSTRLEEQNSHLAQVKVDEVFGFMCHITAKVSANDAVPCGVILLVKFLSNILLDVVLLHRLHGTVHCILLHFIRHVCIFDHGLLVRHDALLWYFTAGSFPLAGVRWTGPGSCSMYPS</sequence>
<protein>
    <submittedName>
        <fullName evidence="1">Uncharacterized protein</fullName>
    </submittedName>
</protein>
<dbReference type="PANTHER" id="PTHR48424:SF3">
    <property type="entry name" value="DYNEIN LIGHT CHAIN-RELATED"/>
    <property type="match status" value="1"/>
</dbReference>